<dbReference type="EMBL" id="BAAAIZ010000051">
    <property type="protein sequence ID" value="GAA1426744.1"/>
    <property type="molecule type" value="Genomic_DNA"/>
</dbReference>
<organism evidence="1 2">
    <name type="scientific">Streptomyces thermospinosisporus</name>
    <dbReference type="NCBI Taxonomy" id="161482"/>
    <lineage>
        <taxon>Bacteria</taxon>
        <taxon>Bacillati</taxon>
        <taxon>Actinomycetota</taxon>
        <taxon>Actinomycetes</taxon>
        <taxon>Kitasatosporales</taxon>
        <taxon>Streptomycetaceae</taxon>
        <taxon>Streptomyces</taxon>
    </lineage>
</organism>
<dbReference type="Proteomes" id="UP001500973">
    <property type="component" value="Unassembled WGS sequence"/>
</dbReference>
<gene>
    <name evidence="1" type="ORF">GCM10009601_36380</name>
</gene>
<keyword evidence="2" id="KW-1185">Reference proteome</keyword>
<comment type="caution">
    <text evidence="1">The sequence shown here is derived from an EMBL/GenBank/DDBJ whole genome shotgun (WGS) entry which is preliminary data.</text>
</comment>
<name>A0ABN1Z0S5_9ACTN</name>
<reference evidence="1 2" key="1">
    <citation type="journal article" date="2019" name="Int. J. Syst. Evol. Microbiol.">
        <title>The Global Catalogue of Microorganisms (GCM) 10K type strain sequencing project: providing services to taxonomists for standard genome sequencing and annotation.</title>
        <authorList>
            <consortium name="The Broad Institute Genomics Platform"/>
            <consortium name="The Broad Institute Genome Sequencing Center for Infectious Disease"/>
            <person name="Wu L."/>
            <person name="Ma J."/>
        </authorList>
    </citation>
    <scope>NUCLEOTIDE SEQUENCE [LARGE SCALE GENOMIC DNA]</scope>
    <source>
        <strain evidence="1 2">JCM 11756</strain>
    </source>
</reference>
<evidence type="ECO:0000313" key="1">
    <source>
        <dbReference type="EMBL" id="GAA1426744.1"/>
    </source>
</evidence>
<accession>A0ABN1Z0S5</accession>
<sequence length="60" mass="5951">MVCGDGAGGAGTAGGPPLRADLACLCQVWLLRGAKGLPPWSGVEATPETAHAYVHALAHA</sequence>
<protein>
    <submittedName>
        <fullName evidence="1">Uncharacterized protein</fullName>
    </submittedName>
</protein>
<evidence type="ECO:0000313" key="2">
    <source>
        <dbReference type="Proteomes" id="UP001500973"/>
    </source>
</evidence>
<proteinExistence type="predicted"/>